<feature type="transmembrane region" description="Helical" evidence="7">
    <location>
        <begin position="569"/>
        <end position="585"/>
    </location>
</feature>
<dbReference type="InterPro" id="IPR052159">
    <property type="entry name" value="Competence_DNA_uptake"/>
</dbReference>
<keyword evidence="5 7" id="KW-0472">Membrane</keyword>
<keyword evidence="3 7" id="KW-0812">Transmembrane</keyword>
<dbReference type="RefSeq" id="WP_222823592.1">
    <property type="nucleotide sequence ID" value="NZ_JAHWXP010000001.1"/>
</dbReference>
<feature type="transmembrane region" description="Helical" evidence="7">
    <location>
        <begin position="342"/>
        <end position="360"/>
    </location>
</feature>
<feature type="transmembrane region" description="Helical" evidence="7">
    <location>
        <begin position="388"/>
        <end position="405"/>
    </location>
</feature>
<dbReference type="Proteomes" id="UP000759298">
    <property type="component" value="Unassembled WGS sequence"/>
</dbReference>
<evidence type="ECO:0000256" key="5">
    <source>
        <dbReference type="ARBA" id="ARBA00023136"/>
    </source>
</evidence>
<sequence length="753" mass="79310">MTTQPSSTVPSDDATSGSDLRSDGGAGAAYGAAQRRLWQVVAVMSSPLARVAQGLDRSLGHAALERGPWVIVAVIAGIAAWFVLPVPAAWIAAIGVALGIALVGACLLRVDRVPDLALGRVAWGLAVAFGIALIWARSTSVGEPAIEHPQILTMHARILEREEQPARERVRLVLAARDEQGEAVKLRINVPQEQASPAMQRGAVIGLTARLMPPAPPLVPGGYDFARAAWFQGLAATGSAVGPVDVIAPPSPGWGGIAAVQRNLSAHVRSQLGGSAGSIAAAFASGDRGAIAEADEVAMRDAGLTHLLSISGLHVSAVVAAAYFLAFKLLALWPWLALRVRLPVVAAALGALAGIGYTLLTGAEVPTVRSCAAAVLVLVALALGREPLTFRLLAVAAGFVLLLWPESVAGPSFQMSFAAVLAIVALHNSAPVRAFLAPQEEAWFMRPLRGGAMLLVTGLVIEIALMPIVLFHFHRTGMYGALANMVGIPLVTFVSMPLIALALLFDLVGLGAPVWWLAGASLDMLLGIAHLTASQPGAVKLAPHMGGLAFGLFVAGGLWIALWSGGGRFWGFVPVLIATILLLSTSRPDVLVSRDGRDVAIIEDGRLMSLRESQSSYASDTLAELGALDGLPLPLSQWPGARCSAEFCIATIEREGRRYRLLLARGREYVTERDLAAACARVDIVVADRWLPYSCRPRWLKADRRMLEQTGGLAIRLSSREVETVAQGQGAHGWWHGAGGVPREAERRTGSDQ</sequence>
<feature type="compositionally biased region" description="Basic and acidic residues" evidence="6">
    <location>
        <begin position="743"/>
        <end position="753"/>
    </location>
</feature>
<dbReference type="EMBL" id="JAHWXP010000001">
    <property type="protein sequence ID" value="MBY8335842.1"/>
    <property type="molecule type" value="Genomic_DNA"/>
</dbReference>
<feature type="transmembrane region" description="Helical" evidence="7">
    <location>
        <begin position="452"/>
        <end position="473"/>
    </location>
</feature>
<feature type="transmembrane region" description="Helical" evidence="7">
    <location>
        <begin position="485"/>
        <end position="508"/>
    </location>
</feature>
<dbReference type="InterPro" id="IPR004477">
    <property type="entry name" value="ComEC_N"/>
</dbReference>
<feature type="compositionally biased region" description="Polar residues" evidence="6">
    <location>
        <begin position="1"/>
        <end position="19"/>
    </location>
</feature>
<reference evidence="10 11" key="1">
    <citation type="submission" date="2021-07" db="EMBL/GenBank/DDBJ databases">
        <title>Alteriqipengyuania abyssalis NZ-12B nov, sp.nov isolated from deep sea sponge in pacific ocean.</title>
        <authorList>
            <person name="Tareen S."/>
            <person name="Wink J."/>
        </authorList>
    </citation>
    <scope>NUCLEOTIDE SEQUENCE [LARGE SCALE GENOMIC DNA]</scope>
    <source>
        <strain evidence="10 11">NZ-12B</strain>
    </source>
</reference>
<gene>
    <name evidence="10" type="ORF">KYN89_02150</name>
</gene>
<dbReference type="Pfam" id="PF03772">
    <property type="entry name" value="Competence"/>
    <property type="match status" value="1"/>
</dbReference>
<evidence type="ECO:0000256" key="1">
    <source>
        <dbReference type="ARBA" id="ARBA00004651"/>
    </source>
</evidence>
<evidence type="ECO:0000256" key="2">
    <source>
        <dbReference type="ARBA" id="ARBA00022475"/>
    </source>
</evidence>
<dbReference type="InterPro" id="IPR025405">
    <property type="entry name" value="DUF4131"/>
</dbReference>
<keyword evidence="2" id="KW-1003">Cell membrane</keyword>
<feature type="transmembrane region" description="Helical" evidence="7">
    <location>
        <begin position="117"/>
        <end position="136"/>
    </location>
</feature>
<feature type="transmembrane region" description="Helical" evidence="7">
    <location>
        <begin position="545"/>
        <end position="563"/>
    </location>
</feature>
<evidence type="ECO:0000256" key="7">
    <source>
        <dbReference type="SAM" id="Phobius"/>
    </source>
</evidence>
<protein>
    <submittedName>
        <fullName evidence="10">ComEC family competence protein</fullName>
    </submittedName>
</protein>
<evidence type="ECO:0000256" key="6">
    <source>
        <dbReference type="SAM" id="MobiDB-lite"/>
    </source>
</evidence>
<feature type="region of interest" description="Disordered" evidence="6">
    <location>
        <begin position="1"/>
        <end position="22"/>
    </location>
</feature>
<organism evidence="10 11">
    <name type="scientific">Alteriqipengyuania abyssalis</name>
    <dbReference type="NCBI Taxonomy" id="2860200"/>
    <lineage>
        <taxon>Bacteria</taxon>
        <taxon>Pseudomonadati</taxon>
        <taxon>Pseudomonadota</taxon>
        <taxon>Alphaproteobacteria</taxon>
        <taxon>Sphingomonadales</taxon>
        <taxon>Erythrobacteraceae</taxon>
        <taxon>Alteriqipengyuania</taxon>
    </lineage>
</organism>
<feature type="region of interest" description="Disordered" evidence="6">
    <location>
        <begin position="729"/>
        <end position="753"/>
    </location>
</feature>
<evidence type="ECO:0000313" key="11">
    <source>
        <dbReference type="Proteomes" id="UP000759298"/>
    </source>
</evidence>
<keyword evidence="4 7" id="KW-1133">Transmembrane helix</keyword>
<evidence type="ECO:0000259" key="9">
    <source>
        <dbReference type="Pfam" id="PF13567"/>
    </source>
</evidence>
<accession>A0ABS7PDF8</accession>
<feature type="transmembrane region" description="Helical" evidence="7">
    <location>
        <begin position="90"/>
        <end position="110"/>
    </location>
</feature>
<feature type="domain" description="DUF4131" evidence="9">
    <location>
        <begin position="90"/>
        <end position="244"/>
    </location>
</feature>
<dbReference type="PANTHER" id="PTHR30619:SF1">
    <property type="entry name" value="RECOMBINATION PROTEIN 2"/>
    <property type="match status" value="1"/>
</dbReference>
<feature type="transmembrane region" description="Helical" evidence="7">
    <location>
        <begin position="366"/>
        <end position="383"/>
    </location>
</feature>
<keyword evidence="11" id="KW-1185">Reference proteome</keyword>
<feature type="domain" description="ComEC/Rec2-related protein" evidence="8">
    <location>
        <begin position="285"/>
        <end position="563"/>
    </location>
</feature>
<proteinExistence type="predicted"/>
<name>A0ABS7PDF8_9SPHN</name>
<evidence type="ECO:0000256" key="3">
    <source>
        <dbReference type="ARBA" id="ARBA00022692"/>
    </source>
</evidence>
<dbReference type="Pfam" id="PF13567">
    <property type="entry name" value="DUF4131"/>
    <property type="match status" value="1"/>
</dbReference>
<evidence type="ECO:0000259" key="8">
    <source>
        <dbReference type="Pfam" id="PF03772"/>
    </source>
</evidence>
<comment type="caution">
    <text evidence="10">The sequence shown here is derived from an EMBL/GenBank/DDBJ whole genome shotgun (WGS) entry which is preliminary data.</text>
</comment>
<feature type="transmembrane region" description="Helical" evidence="7">
    <location>
        <begin position="67"/>
        <end position="84"/>
    </location>
</feature>
<evidence type="ECO:0000313" key="10">
    <source>
        <dbReference type="EMBL" id="MBY8335842.1"/>
    </source>
</evidence>
<dbReference type="NCBIfam" id="TIGR00360">
    <property type="entry name" value="ComEC_N-term"/>
    <property type="match status" value="1"/>
</dbReference>
<evidence type="ECO:0000256" key="4">
    <source>
        <dbReference type="ARBA" id="ARBA00022989"/>
    </source>
</evidence>
<feature type="transmembrane region" description="Helical" evidence="7">
    <location>
        <begin position="514"/>
        <end position="533"/>
    </location>
</feature>
<comment type="subcellular location">
    <subcellularLocation>
        <location evidence="1">Cell membrane</location>
        <topology evidence="1">Multi-pass membrane protein</topology>
    </subcellularLocation>
</comment>
<dbReference type="PANTHER" id="PTHR30619">
    <property type="entry name" value="DNA INTERNALIZATION/COMPETENCE PROTEIN COMEC/REC2"/>
    <property type="match status" value="1"/>
</dbReference>
<feature type="transmembrane region" description="Helical" evidence="7">
    <location>
        <begin position="307"/>
        <end position="330"/>
    </location>
</feature>